<dbReference type="OrthoDB" id="1525365at2"/>
<evidence type="ECO:0000313" key="2">
    <source>
        <dbReference type="Proteomes" id="UP000229498"/>
    </source>
</evidence>
<dbReference type="AlphaFoldDB" id="A0A2M9FWS6"/>
<protein>
    <submittedName>
        <fullName evidence="1">Transcriptional regulator</fullName>
    </submittedName>
</protein>
<comment type="caution">
    <text evidence="1">The sequence shown here is derived from an EMBL/GenBank/DDBJ whole genome shotgun (WGS) entry which is preliminary data.</text>
</comment>
<dbReference type="InterPro" id="IPR010260">
    <property type="entry name" value="AlpA"/>
</dbReference>
<accession>A0A2M9FWS6</accession>
<name>A0A2M9FWS6_9PROT</name>
<sequence>MRILSKRQLKELVLYSPQHVARLEKAGKFPKRVQIGPNRVGWVEDEVLDWLQERLNRRDEPVRHS</sequence>
<dbReference type="EMBL" id="PHIG01000052">
    <property type="protein sequence ID" value="PJK27904.1"/>
    <property type="molecule type" value="Genomic_DNA"/>
</dbReference>
<evidence type="ECO:0000313" key="1">
    <source>
        <dbReference type="EMBL" id="PJK27904.1"/>
    </source>
</evidence>
<dbReference type="Gene3D" id="1.10.238.160">
    <property type="match status" value="1"/>
</dbReference>
<dbReference type="Pfam" id="PF05930">
    <property type="entry name" value="Phage_AlpA"/>
    <property type="match status" value="1"/>
</dbReference>
<dbReference type="RefSeq" id="WP_109794574.1">
    <property type="nucleotide sequence ID" value="NZ_PHIG01000052.1"/>
</dbReference>
<proteinExistence type="predicted"/>
<reference evidence="1 2" key="1">
    <citation type="submission" date="2017-11" db="EMBL/GenBank/DDBJ databases">
        <title>Draft genome sequence of Rhizobiales bacterium SY3-13.</title>
        <authorList>
            <person name="Sun C."/>
        </authorList>
    </citation>
    <scope>NUCLEOTIDE SEQUENCE [LARGE SCALE GENOMIC DNA]</scope>
    <source>
        <strain evidence="1 2">SY3-13</strain>
    </source>
</reference>
<gene>
    <name evidence="1" type="ORF">CVT23_19375</name>
</gene>
<keyword evidence="2" id="KW-1185">Reference proteome</keyword>
<organism evidence="1 2">
    <name type="scientific">Minwuia thermotolerans</name>
    <dbReference type="NCBI Taxonomy" id="2056226"/>
    <lineage>
        <taxon>Bacteria</taxon>
        <taxon>Pseudomonadati</taxon>
        <taxon>Pseudomonadota</taxon>
        <taxon>Alphaproteobacteria</taxon>
        <taxon>Minwuiales</taxon>
        <taxon>Minwuiaceae</taxon>
        <taxon>Minwuia</taxon>
    </lineage>
</organism>
<dbReference type="Proteomes" id="UP000229498">
    <property type="component" value="Unassembled WGS sequence"/>
</dbReference>